<comment type="caution">
    <text evidence="13">The sequence shown here is derived from an EMBL/GenBank/DDBJ whole genome shotgun (WGS) entry which is preliminary data.</text>
</comment>
<name>A0ABY1S3I8_9GAMM</name>
<dbReference type="InterPro" id="IPR050298">
    <property type="entry name" value="Gram-neg_bact_OMP"/>
</dbReference>
<keyword evidence="5" id="KW-0812">Transmembrane</keyword>
<feature type="signal peptide" evidence="11">
    <location>
        <begin position="1"/>
        <end position="23"/>
    </location>
</feature>
<organism evidence="13 14">
    <name type="scientific">Marinobacterium sediminicola</name>
    <dbReference type="NCBI Taxonomy" id="518898"/>
    <lineage>
        <taxon>Bacteria</taxon>
        <taxon>Pseudomonadati</taxon>
        <taxon>Pseudomonadota</taxon>
        <taxon>Gammaproteobacteria</taxon>
        <taxon>Oceanospirillales</taxon>
        <taxon>Oceanospirillaceae</taxon>
        <taxon>Marinobacterium</taxon>
    </lineage>
</organism>
<protein>
    <submittedName>
        <fullName evidence="13">Outer membrane protein (Porin)</fullName>
    </submittedName>
</protein>
<evidence type="ECO:0000256" key="8">
    <source>
        <dbReference type="ARBA" id="ARBA00023114"/>
    </source>
</evidence>
<dbReference type="Gene3D" id="2.40.160.10">
    <property type="entry name" value="Porin"/>
    <property type="match status" value="1"/>
</dbReference>
<evidence type="ECO:0000313" key="13">
    <source>
        <dbReference type="EMBL" id="SMR77770.1"/>
    </source>
</evidence>
<evidence type="ECO:0000256" key="3">
    <source>
        <dbReference type="ARBA" id="ARBA00022448"/>
    </source>
</evidence>
<accession>A0ABY1S3I8</accession>
<dbReference type="InterPro" id="IPR023614">
    <property type="entry name" value="Porin_dom_sf"/>
</dbReference>
<evidence type="ECO:0000256" key="11">
    <source>
        <dbReference type="SAM" id="SignalP"/>
    </source>
</evidence>
<keyword evidence="4" id="KW-1134">Transmembrane beta strand</keyword>
<evidence type="ECO:0000256" key="1">
    <source>
        <dbReference type="ARBA" id="ARBA00004571"/>
    </source>
</evidence>
<evidence type="ECO:0000256" key="5">
    <source>
        <dbReference type="ARBA" id="ARBA00022692"/>
    </source>
</evidence>
<feature type="chain" id="PRO_5045188253" evidence="11">
    <location>
        <begin position="24"/>
        <end position="332"/>
    </location>
</feature>
<keyword evidence="3" id="KW-0813">Transport</keyword>
<reference evidence="13 14" key="1">
    <citation type="submission" date="2017-05" db="EMBL/GenBank/DDBJ databases">
        <authorList>
            <person name="Varghese N."/>
            <person name="Submissions S."/>
        </authorList>
    </citation>
    <scope>NUCLEOTIDE SEQUENCE [LARGE SCALE GENOMIC DNA]</scope>
    <source>
        <strain evidence="13 14">CGMCC 1.7287</strain>
    </source>
</reference>
<comment type="subcellular location">
    <subcellularLocation>
        <location evidence="1">Cell outer membrane</location>
        <topology evidence="1">Multi-pass membrane protein</topology>
    </subcellularLocation>
</comment>
<dbReference type="InterPro" id="IPR033900">
    <property type="entry name" value="Gram_neg_porin_domain"/>
</dbReference>
<keyword evidence="6 11" id="KW-0732">Signal</keyword>
<evidence type="ECO:0000256" key="4">
    <source>
        <dbReference type="ARBA" id="ARBA00022452"/>
    </source>
</evidence>
<comment type="subunit">
    <text evidence="2">Homotrimer.</text>
</comment>
<dbReference type="Pfam" id="PF13609">
    <property type="entry name" value="Porin_4"/>
    <property type="match status" value="1"/>
</dbReference>
<gene>
    <name evidence="13" type="ORF">SAMN04487964_11723</name>
</gene>
<keyword evidence="9" id="KW-0472">Membrane</keyword>
<dbReference type="PANTHER" id="PTHR34501:SF9">
    <property type="entry name" value="MAJOR OUTER MEMBRANE PROTEIN P.IA"/>
    <property type="match status" value="1"/>
</dbReference>
<keyword evidence="10" id="KW-0998">Cell outer membrane</keyword>
<evidence type="ECO:0000256" key="9">
    <source>
        <dbReference type="ARBA" id="ARBA00023136"/>
    </source>
</evidence>
<dbReference type="SUPFAM" id="SSF56935">
    <property type="entry name" value="Porins"/>
    <property type="match status" value="1"/>
</dbReference>
<evidence type="ECO:0000256" key="10">
    <source>
        <dbReference type="ARBA" id="ARBA00023237"/>
    </source>
</evidence>
<dbReference type="Proteomes" id="UP001159257">
    <property type="component" value="Unassembled WGS sequence"/>
</dbReference>
<evidence type="ECO:0000256" key="7">
    <source>
        <dbReference type="ARBA" id="ARBA00023065"/>
    </source>
</evidence>
<keyword evidence="14" id="KW-1185">Reference proteome</keyword>
<keyword evidence="7" id="KW-0406">Ion transport</keyword>
<proteinExistence type="predicted"/>
<dbReference type="EMBL" id="FXWV01000017">
    <property type="protein sequence ID" value="SMR77770.1"/>
    <property type="molecule type" value="Genomic_DNA"/>
</dbReference>
<evidence type="ECO:0000313" key="14">
    <source>
        <dbReference type="Proteomes" id="UP001159257"/>
    </source>
</evidence>
<feature type="domain" description="Porin" evidence="12">
    <location>
        <begin position="18"/>
        <end position="320"/>
    </location>
</feature>
<evidence type="ECO:0000259" key="12">
    <source>
        <dbReference type="Pfam" id="PF13609"/>
    </source>
</evidence>
<sequence>MFAMKKMVFAITLATLPMVSSHAAEFSKPEIYGFISAGALKIDNQDLEAEAFEIELGLKGKAQVQDLNLLYQLEVDLASAANRADSGDPGKDGEDDIHVKEAVMRLPTQYGTFVLAARGTSGQWAQLYGPINHYEYNEPHAALNADGIFVQPDRTSGTFAWASPAVANTRLVMAAITLQEDNDEDADAASIRVVYNDGKLHLGAGTTLIQSEQLPAFTQDDLLLTALSAGYDFGNIQLGAVWEHSDNQPYPLAPDGSAESDSFGISANINLGKGFGMAVGYKEKDHEYDAADESVYMLKFEKQLDDQVKVWAETGQYDQADSNYALGVNLRF</sequence>
<keyword evidence="8" id="KW-0626">Porin</keyword>
<evidence type="ECO:0000256" key="2">
    <source>
        <dbReference type="ARBA" id="ARBA00011233"/>
    </source>
</evidence>
<dbReference type="PANTHER" id="PTHR34501">
    <property type="entry name" value="PROTEIN YDDL-RELATED"/>
    <property type="match status" value="1"/>
</dbReference>
<evidence type="ECO:0000256" key="6">
    <source>
        <dbReference type="ARBA" id="ARBA00022729"/>
    </source>
</evidence>